<reference evidence="3" key="1">
    <citation type="journal article" date="2017" name="Front. Plant Sci.">
        <title>Climate Clever Clovers: New Paradigm to Reduce the Environmental Footprint of Ruminants by Breeding Low Methanogenic Forages Utilizing Haplotype Variation.</title>
        <authorList>
            <person name="Kaur P."/>
            <person name="Appels R."/>
            <person name="Bayer P.E."/>
            <person name="Keeble-Gagnere G."/>
            <person name="Wang J."/>
            <person name="Hirakawa H."/>
            <person name="Shirasawa K."/>
            <person name="Vercoe P."/>
            <person name="Stefanova K."/>
            <person name="Durmic Z."/>
            <person name="Nichols P."/>
            <person name="Revell C."/>
            <person name="Isobe S.N."/>
            <person name="Edwards D."/>
            <person name="Erskine W."/>
        </authorList>
    </citation>
    <scope>NUCLEOTIDE SEQUENCE [LARGE SCALE GENOMIC DNA]</scope>
    <source>
        <strain evidence="3">cv. Daliak</strain>
    </source>
</reference>
<dbReference type="EMBL" id="DF973825">
    <property type="protein sequence ID" value="GAU40805.1"/>
    <property type="molecule type" value="Genomic_DNA"/>
</dbReference>
<sequence>MVPPPKKRHFVATMATLRPISNRRRCLLALVGLRRRWDQLQETDTSFHKTPPSFHTMISNETPPSFHTVISNETPPPFHTVISNETSPPFHTEISIETPTSFHTVISNETSPPFHPRSYH</sequence>
<keyword evidence="3" id="KW-1185">Reference proteome</keyword>
<organism evidence="2 3">
    <name type="scientific">Trifolium subterraneum</name>
    <name type="common">Subterranean clover</name>
    <dbReference type="NCBI Taxonomy" id="3900"/>
    <lineage>
        <taxon>Eukaryota</taxon>
        <taxon>Viridiplantae</taxon>
        <taxon>Streptophyta</taxon>
        <taxon>Embryophyta</taxon>
        <taxon>Tracheophyta</taxon>
        <taxon>Spermatophyta</taxon>
        <taxon>Magnoliopsida</taxon>
        <taxon>eudicotyledons</taxon>
        <taxon>Gunneridae</taxon>
        <taxon>Pentapetalae</taxon>
        <taxon>rosids</taxon>
        <taxon>fabids</taxon>
        <taxon>Fabales</taxon>
        <taxon>Fabaceae</taxon>
        <taxon>Papilionoideae</taxon>
        <taxon>50 kb inversion clade</taxon>
        <taxon>NPAAA clade</taxon>
        <taxon>Hologalegina</taxon>
        <taxon>IRL clade</taxon>
        <taxon>Trifolieae</taxon>
        <taxon>Trifolium</taxon>
    </lineage>
</organism>
<feature type="compositionally biased region" description="Polar residues" evidence="1">
    <location>
        <begin position="81"/>
        <end position="91"/>
    </location>
</feature>
<gene>
    <name evidence="2" type="ORF">TSUD_349020</name>
</gene>
<evidence type="ECO:0000313" key="2">
    <source>
        <dbReference type="EMBL" id="GAU40805.1"/>
    </source>
</evidence>
<feature type="region of interest" description="Disordered" evidence="1">
    <location>
        <begin position="61"/>
        <end position="91"/>
    </location>
</feature>
<dbReference type="Proteomes" id="UP000242715">
    <property type="component" value="Unassembled WGS sequence"/>
</dbReference>
<proteinExistence type="predicted"/>
<evidence type="ECO:0000313" key="3">
    <source>
        <dbReference type="Proteomes" id="UP000242715"/>
    </source>
</evidence>
<protein>
    <submittedName>
        <fullName evidence="2">Uncharacterized protein</fullName>
    </submittedName>
</protein>
<evidence type="ECO:0000256" key="1">
    <source>
        <dbReference type="SAM" id="MobiDB-lite"/>
    </source>
</evidence>
<feature type="compositionally biased region" description="Polar residues" evidence="1">
    <location>
        <begin position="61"/>
        <end position="73"/>
    </location>
</feature>
<dbReference type="AlphaFoldDB" id="A0A2Z6NY01"/>
<accession>A0A2Z6NY01</accession>
<name>A0A2Z6NY01_TRISU</name>